<feature type="non-terminal residue" evidence="2">
    <location>
        <position position="1"/>
    </location>
</feature>
<feature type="region of interest" description="Disordered" evidence="1">
    <location>
        <begin position="79"/>
        <end position="120"/>
    </location>
</feature>
<proteinExistence type="predicted"/>
<dbReference type="EMBL" id="CADCUU010000172">
    <property type="protein sequence ID" value="CAA9404845.1"/>
    <property type="molecule type" value="Genomic_DNA"/>
</dbReference>
<accession>A0A6J4P9U2</accession>
<protein>
    <submittedName>
        <fullName evidence="2">Lipopolysaccharide export system permease protein LptF</fullName>
    </submittedName>
</protein>
<feature type="region of interest" description="Disordered" evidence="1">
    <location>
        <begin position="134"/>
        <end position="193"/>
    </location>
</feature>
<feature type="compositionally biased region" description="Basic and acidic residues" evidence="1">
    <location>
        <begin position="82"/>
        <end position="92"/>
    </location>
</feature>
<evidence type="ECO:0000313" key="2">
    <source>
        <dbReference type="EMBL" id="CAA9404845.1"/>
    </source>
</evidence>
<feature type="compositionally biased region" description="Basic residues" evidence="1">
    <location>
        <begin position="153"/>
        <end position="166"/>
    </location>
</feature>
<feature type="non-terminal residue" evidence="2">
    <location>
        <position position="193"/>
    </location>
</feature>
<dbReference type="AlphaFoldDB" id="A0A6J4P9U2"/>
<gene>
    <name evidence="2" type="ORF">AVDCRST_MAG15-1246</name>
</gene>
<sequence length="193" mass="19589">GVLDQPGRGAVRPAHRRWAVRLGVPGAHGAGAPLHRQARPAARGLCRDALCHGAAHGGLGDHGGAGDRRLALAARAAGAGLRADRRGARVDPRPCSGPGEPQSPDGAPSRDRGDGYRPAPARWGVHLARRGAHALHPRGDAGGGAPGASDLRHARRAGKRLHHRGLRLSGAGGGGAATRDDRRHGAAALGGRL</sequence>
<organism evidence="2">
    <name type="scientific">uncultured Rubellimicrobium sp</name>
    <dbReference type="NCBI Taxonomy" id="543078"/>
    <lineage>
        <taxon>Bacteria</taxon>
        <taxon>Pseudomonadati</taxon>
        <taxon>Pseudomonadota</taxon>
        <taxon>Alphaproteobacteria</taxon>
        <taxon>Rhodobacterales</taxon>
        <taxon>Roseobacteraceae</taxon>
        <taxon>Rubellimicrobium</taxon>
        <taxon>environmental samples</taxon>
    </lineage>
</organism>
<reference evidence="2" key="1">
    <citation type="submission" date="2020-02" db="EMBL/GenBank/DDBJ databases">
        <authorList>
            <person name="Meier V. D."/>
        </authorList>
    </citation>
    <scope>NUCLEOTIDE SEQUENCE</scope>
    <source>
        <strain evidence="2">AVDCRST_MAG15</strain>
    </source>
</reference>
<evidence type="ECO:0000256" key="1">
    <source>
        <dbReference type="SAM" id="MobiDB-lite"/>
    </source>
</evidence>
<name>A0A6J4P9U2_9RHOB</name>